<keyword evidence="3 11" id="KW-0812">Transmembrane</keyword>
<accession>A0A7L1NX64</accession>
<evidence type="ECO:0000256" key="7">
    <source>
        <dbReference type="ARBA" id="ARBA00023136"/>
    </source>
</evidence>
<evidence type="ECO:0000256" key="4">
    <source>
        <dbReference type="ARBA" id="ARBA00022729"/>
    </source>
</evidence>
<feature type="non-terminal residue" evidence="13">
    <location>
        <position position="1"/>
    </location>
</feature>
<evidence type="ECO:0000256" key="3">
    <source>
        <dbReference type="ARBA" id="ARBA00022692"/>
    </source>
</evidence>
<keyword evidence="14" id="KW-1185">Reference proteome</keyword>
<dbReference type="PANTHER" id="PTHR16675">
    <property type="entry name" value="MHC CLASS I-RELATED"/>
    <property type="match status" value="1"/>
</dbReference>
<dbReference type="Pfam" id="PF07654">
    <property type="entry name" value="C1-set"/>
    <property type="match status" value="1"/>
</dbReference>
<keyword evidence="5" id="KW-0391">Immunity</keyword>
<keyword evidence="2" id="KW-0490">MHC I</keyword>
<evidence type="ECO:0000259" key="12">
    <source>
        <dbReference type="Pfam" id="PF07654"/>
    </source>
</evidence>
<dbReference type="GO" id="GO:0006955">
    <property type="term" value="P:immune response"/>
    <property type="evidence" value="ECO:0007669"/>
    <property type="project" value="TreeGrafter"/>
</dbReference>
<evidence type="ECO:0000256" key="6">
    <source>
        <dbReference type="ARBA" id="ARBA00022989"/>
    </source>
</evidence>
<dbReference type="Gene3D" id="2.60.40.10">
    <property type="entry name" value="Immunoglobulins"/>
    <property type="match status" value="1"/>
</dbReference>
<dbReference type="PANTHER" id="PTHR16675:SF242">
    <property type="entry name" value="MAJOR HISTOCOMPATIBILITY COMPLEX CLASS I-RELATED GENE PROTEIN"/>
    <property type="match status" value="1"/>
</dbReference>
<reference evidence="13 14" key="1">
    <citation type="submission" date="2019-09" db="EMBL/GenBank/DDBJ databases">
        <title>Bird 10,000 Genomes (B10K) Project - Family phase.</title>
        <authorList>
            <person name="Zhang G."/>
        </authorList>
    </citation>
    <scope>NUCLEOTIDE SEQUENCE [LARGE SCALE GENOMIC DNA]</scope>
    <source>
        <strain evidence="13">B10K-DU-002-35</strain>
        <tissue evidence="13">Muscle</tissue>
    </source>
</reference>
<dbReference type="InterPro" id="IPR003597">
    <property type="entry name" value="Ig_C1-set"/>
</dbReference>
<dbReference type="GO" id="GO:0005615">
    <property type="term" value="C:extracellular space"/>
    <property type="evidence" value="ECO:0007669"/>
    <property type="project" value="TreeGrafter"/>
</dbReference>
<keyword evidence="4" id="KW-0732">Signal</keyword>
<evidence type="ECO:0000256" key="9">
    <source>
        <dbReference type="ARBA" id="ARBA00023180"/>
    </source>
</evidence>
<keyword evidence="8" id="KW-1015">Disulfide bond</keyword>
<keyword evidence="9" id="KW-0325">Glycoprotein</keyword>
<organism evidence="13 14">
    <name type="scientific">Rhinopomastus cyanomelas</name>
    <name type="common">Common scimitarbill</name>
    <dbReference type="NCBI Taxonomy" id="113115"/>
    <lineage>
        <taxon>Eukaryota</taxon>
        <taxon>Metazoa</taxon>
        <taxon>Chordata</taxon>
        <taxon>Craniata</taxon>
        <taxon>Vertebrata</taxon>
        <taxon>Euteleostomi</taxon>
        <taxon>Archelosauria</taxon>
        <taxon>Archosauria</taxon>
        <taxon>Dinosauria</taxon>
        <taxon>Saurischia</taxon>
        <taxon>Theropoda</taxon>
        <taxon>Coelurosauria</taxon>
        <taxon>Aves</taxon>
        <taxon>Neognathae</taxon>
        <taxon>Neoaves</taxon>
        <taxon>Telluraves</taxon>
        <taxon>Coraciimorphae</taxon>
        <taxon>Bucerotiformes</taxon>
        <taxon>Rhinopomastidae</taxon>
        <taxon>Rhinopomastus</taxon>
    </lineage>
</organism>
<evidence type="ECO:0000313" key="14">
    <source>
        <dbReference type="Proteomes" id="UP000565785"/>
    </source>
</evidence>
<dbReference type="InterPro" id="IPR013783">
    <property type="entry name" value="Ig-like_fold"/>
</dbReference>
<dbReference type="InterPro" id="IPR050208">
    <property type="entry name" value="MHC_class-I_related"/>
</dbReference>
<feature type="region of interest" description="Disordered" evidence="10">
    <location>
        <begin position="1"/>
        <end position="31"/>
    </location>
</feature>
<evidence type="ECO:0000256" key="2">
    <source>
        <dbReference type="ARBA" id="ARBA00022451"/>
    </source>
</evidence>
<feature type="compositionally biased region" description="Basic and acidic residues" evidence="10">
    <location>
        <begin position="1"/>
        <end position="13"/>
    </location>
</feature>
<keyword evidence="7 11" id="KW-0472">Membrane</keyword>
<proteinExistence type="predicted"/>
<evidence type="ECO:0000256" key="8">
    <source>
        <dbReference type="ARBA" id="ARBA00023157"/>
    </source>
</evidence>
<evidence type="ECO:0000256" key="5">
    <source>
        <dbReference type="ARBA" id="ARBA00022859"/>
    </source>
</evidence>
<name>A0A7L1NX64_RHICY</name>
<evidence type="ECO:0000256" key="10">
    <source>
        <dbReference type="SAM" id="MobiDB-lite"/>
    </source>
</evidence>
<dbReference type="GO" id="GO:0002474">
    <property type="term" value="P:antigen processing and presentation of peptide antigen via MHC class I"/>
    <property type="evidence" value="ECO:0007669"/>
    <property type="project" value="UniProtKB-KW"/>
</dbReference>
<dbReference type="GO" id="GO:0009897">
    <property type="term" value="C:external side of plasma membrane"/>
    <property type="evidence" value="ECO:0007669"/>
    <property type="project" value="TreeGrafter"/>
</dbReference>
<sequence length="103" mass="11178">LKDGELRDQDTERGSVVPNPDGTYSTWASVEARPEDRDKYRCRVEHASLAEPGLFAPEPEPSLLAVVLGALGAVSVFVAAVAGLVFWKIRRNEATKAKGYHVA</sequence>
<dbReference type="SUPFAM" id="SSF48726">
    <property type="entry name" value="Immunoglobulin"/>
    <property type="match status" value="1"/>
</dbReference>
<dbReference type="GO" id="GO:0042612">
    <property type="term" value="C:MHC class I protein complex"/>
    <property type="evidence" value="ECO:0007669"/>
    <property type="project" value="UniProtKB-KW"/>
</dbReference>
<feature type="non-terminal residue" evidence="13">
    <location>
        <position position="103"/>
    </location>
</feature>
<dbReference type="EMBL" id="VXBP01009755">
    <property type="protein sequence ID" value="NXO04030.1"/>
    <property type="molecule type" value="Genomic_DNA"/>
</dbReference>
<evidence type="ECO:0000256" key="1">
    <source>
        <dbReference type="ARBA" id="ARBA00004479"/>
    </source>
</evidence>
<dbReference type="OrthoDB" id="8936120at2759"/>
<gene>
    <name evidence="13" type="primary">Ha1f_0</name>
    <name evidence="13" type="ORF">RHICYA_R12514</name>
</gene>
<comment type="caution">
    <text evidence="13">The sequence shown here is derived from an EMBL/GenBank/DDBJ whole genome shotgun (WGS) entry which is preliminary data.</text>
</comment>
<comment type="subcellular location">
    <subcellularLocation>
        <location evidence="1">Membrane</location>
        <topology evidence="1">Single-pass type I membrane protein</topology>
    </subcellularLocation>
</comment>
<dbReference type="InterPro" id="IPR036179">
    <property type="entry name" value="Ig-like_dom_sf"/>
</dbReference>
<evidence type="ECO:0000256" key="11">
    <source>
        <dbReference type="SAM" id="Phobius"/>
    </source>
</evidence>
<dbReference type="PROSITE" id="PS00290">
    <property type="entry name" value="IG_MHC"/>
    <property type="match status" value="1"/>
</dbReference>
<dbReference type="AlphaFoldDB" id="A0A7L1NX64"/>
<dbReference type="InterPro" id="IPR003006">
    <property type="entry name" value="Ig/MHC_CS"/>
</dbReference>
<dbReference type="Proteomes" id="UP000565785">
    <property type="component" value="Unassembled WGS sequence"/>
</dbReference>
<protein>
    <submittedName>
        <fullName evidence="13">HA1F protein</fullName>
    </submittedName>
</protein>
<feature type="domain" description="Immunoglobulin C1-set" evidence="12">
    <location>
        <begin position="2"/>
        <end position="49"/>
    </location>
</feature>
<keyword evidence="6 11" id="KW-1133">Transmembrane helix</keyword>
<evidence type="ECO:0000313" key="13">
    <source>
        <dbReference type="EMBL" id="NXO04030.1"/>
    </source>
</evidence>
<feature type="transmembrane region" description="Helical" evidence="11">
    <location>
        <begin position="63"/>
        <end position="87"/>
    </location>
</feature>